<gene>
    <name evidence="2" type="ORF">K452DRAFT_311131</name>
</gene>
<dbReference type="OrthoDB" id="3944128at2759"/>
<organism evidence="2 3">
    <name type="scientific">Aplosporella prunicola CBS 121167</name>
    <dbReference type="NCBI Taxonomy" id="1176127"/>
    <lineage>
        <taxon>Eukaryota</taxon>
        <taxon>Fungi</taxon>
        <taxon>Dikarya</taxon>
        <taxon>Ascomycota</taxon>
        <taxon>Pezizomycotina</taxon>
        <taxon>Dothideomycetes</taxon>
        <taxon>Dothideomycetes incertae sedis</taxon>
        <taxon>Botryosphaeriales</taxon>
        <taxon>Aplosporellaceae</taxon>
        <taxon>Aplosporella</taxon>
    </lineage>
</organism>
<reference evidence="2" key="1">
    <citation type="journal article" date="2020" name="Stud. Mycol.">
        <title>101 Dothideomycetes genomes: a test case for predicting lifestyles and emergence of pathogens.</title>
        <authorList>
            <person name="Haridas S."/>
            <person name="Albert R."/>
            <person name="Binder M."/>
            <person name="Bloem J."/>
            <person name="Labutti K."/>
            <person name="Salamov A."/>
            <person name="Andreopoulos B."/>
            <person name="Baker S."/>
            <person name="Barry K."/>
            <person name="Bills G."/>
            <person name="Bluhm B."/>
            <person name="Cannon C."/>
            <person name="Castanera R."/>
            <person name="Culley D."/>
            <person name="Daum C."/>
            <person name="Ezra D."/>
            <person name="Gonzalez J."/>
            <person name="Henrissat B."/>
            <person name="Kuo A."/>
            <person name="Liang C."/>
            <person name="Lipzen A."/>
            <person name="Lutzoni F."/>
            <person name="Magnuson J."/>
            <person name="Mondo S."/>
            <person name="Nolan M."/>
            <person name="Ohm R."/>
            <person name="Pangilinan J."/>
            <person name="Park H.-J."/>
            <person name="Ramirez L."/>
            <person name="Alfaro M."/>
            <person name="Sun H."/>
            <person name="Tritt A."/>
            <person name="Yoshinaga Y."/>
            <person name="Zwiers L.-H."/>
            <person name="Turgeon B."/>
            <person name="Goodwin S."/>
            <person name="Spatafora J."/>
            <person name="Crous P."/>
            <person name="Grigoriev I."/>
        </authorList>
    </citation>
    <scope>NUCLEOTIDE SEQUENCE</scope>
    <source>
        <strain evidence="2">CBS 121167</strain>
    </source>
</reference>
<protein>
    <submittedName>
        <fullName evidence="2">Uncharacterized protein</fullName>
    </submittedName>
</protein>
<evidence type="ECO:0000256" key="1">
    <source>
        <dbReference type="SAM" id="SignalP"/>
    </source>
</evidence>
<sequence length="416" mass="45980">MYKRAKMKLSWLLLAFCFHLSAGYLSSNSTEVSSESLDSTTTVTLTKTRLTSIVVTRTNSTTITTPSTVTPSTSSITPSITNTWTGKDSTDIASVLSCYAEKSNYVTRYDSWFSANQRIFESTYTALTSIWVGNTSRHASTLCDGWPRAPGSGLAYVPQTESILFTSAPSYPGPTPTCQYNYHGCDLLVSSYNEEEKTRSPTKEAQRAPNCVLDTSDCLIPAGRLSCRLDAGHVRLLYWDESKDPSALCTTDTHTTDTHHITSPPPTPVEPVTTVFEGFTLTSPTVYLSFESLYANLCLGQYTKTIIGVPPNSLSSIHFSNSPRMTTLPVTITDFNYPVPASAYTGMVDCWPSDWHGLRKDSCATIYDEDYLPHLVLPTDIALFTGLDPRLANCTKLTWRKYVFDPPQSMKRADHL</sequence>
<feature type="signal peptide" evidence="1">
    <location>
        <begin position="1"/>
        <end position="23"/>
    </location>
</feature>
<dbReference type="Proteomes" id="UP000799438">
    <property type="component" value="Unassembled WGS sequence"/>
</dbReference>
<proteinExistence type="predicted"/>
<name>A0A6A6B9P0_9PEZI</name>
<evidence type="ECO:0000313" key="3">
    <source>
        <dbReference type="Proteomes" id="UP000799438"/>
    </source>
</evidence>
<keyword evidence="3" id="KW-1185">Reference proteome</keyword>
<feature type="chain" id="PRO_5025362474" evidence="1">
    <location>
        <begin position="24"/>
        <end position="416"/>
    </location>
</feature>
<dbReference type="GeneID" id="54300892"/>
<dbReference type="EMBL" id="ML995494">
    <property type="protein sequence ID" value="KAF2139201.1"/>
    <property type="molecule type" value="Genomic_DNA"/>
</dbReference>
<keyword evidence="1" id="KW-0732">Signal</keyword>
<dbReference type="RefSeq" id="XP_033394914.1">
    <property type="nucleotide sequence ID" value="XM_033543395.1"/>
</dbReference>
<evidence type="ECO:0000313" key="2">
    <source>
        <dbReference type="EMBL" id="KAF2139201.1"/>
    </source>
</evidence>
<accession>A0A6A6B9P0</accession>
<dbReference type="AlphaFoldDB" id="A0A6A6B9P0"/>